<evidence type="ECO:0000259" key="2">
    <source>
        <dbReference type="SMART" id="SM01117"/>
    </source>
</evidence>
<reference evidence="4" key="1">
    <citation type="submission" date="2011-05" db="EMBL/GenBank/DDBJ databases">
        <authorList>
            <person name="Richards S.R."/>
            <person name="Qu J."/>
            <person name="Jiang H."/>
            <person name="Jhangiani S.N."/>
            <person name="Agravi P."/>
            <person name="Goodspeed R."/>
            <person name="Gross S."/>
            <person name="Mandapat C."/>
            <person name="Jackson L."/>
            <person name="Mathew T."/>
            <person name="Pu L."/>
            <person name="Thornton R."/>
            <person name="Saada N."/>
            <person name="Wilczek-Boney K.B."/>
            <person name="Lee S."/>
            <person name="Kovar C."/>
            <person name="Wu Y."/>
            <person name="Scherer S.E."/>
            <person name="Worley K.C."/>
            <person name="Muzny D.M."/>
            <person name="Gibbs R."/>
        </authorList>
    </citation>
    <scope>NUCLEOTIDE SEQUENCE</scope>
    <source>
        <strain evidence="4">Brora</strain>
    </source>
</reference>
<dbReference type="EnsemblMetazoa" id="SMAR013619-RA">
    <property type="protein sequence ID" value="SMAR013619-PA"/>
    <property type="gene ID" value="SMAR013619"/>
</dbReference>
<dbReference type="PANTHER" id="PTHR10281:SF4">
    <property type="entry name" value="NEUFERRICIN"/>
    <property type="match status" value="1"/>
</dbReference>
<dbReference type="PhylomeDB" id="T1JID8"/>
<dbReference type="eggNOG" id="KOG1108">
    <property type="taxonomic scope" value="Eukaryota"/>
</dbReference>
<comment type="similarity">
    <text evidence="1">Belongs to the cytochrome b5 family. MAPR subfamily.</text>
</comment>
<name>T1JID8_STRMM</name>
<evidence type="ECO:0000256" key="1">
    <source>
        <dbReference type="ARBA" id="ARBA00038357"/>
    </source>
</evidence>
<dbReference type="HOGENOM" id="CLU_065455_2_0_1"/>
<dbReference type="AlphaFoldDB" id="T1JID8"/>
<accession>T1JID8</accession>
<proteinExistence type="inferred from homology"/>
<evidence type="ECO:0000313" key="4">
    <source>
        <dbReference type="Proteomes" id="UP000014500"/>
    </source>
</evidence>
<dbReference type="InterPro" id="IPR050577">
    <property type="entry name" value="MAPR/NEUFC/NENF-like"/>
</dbReference>
<dbReference type="Proteomes" id="UP000014500">
    <property type="component" value="Unassembled WGS sequence"/>
</dbReference>
<dbReference type="PANTHER" id="PTHR10281">
    <property type="entry name" value="MEMBRANE-ASSOCIATED PROGESTERONE RECEPTOR COMPONENT-RELATED"/>
    <property type="match status" value="1"/>
</dbReference>
<evidence type="ECO:0000313" key="3">
    <source>
        <dbReference type="EnsemblMetazoa" id="SMAR013619-PA"/>
    </source>
</evidence>
<dbReference type="SMART" id="SM01117">
    <property type="entry name" value="Cyt-b5"/>
    <property type="match status" value="1"/>
</dbReference>
<dbReference type="Gene3D" id="3.10.120.10">
    <property type="entry name" value="Cytochrome b5-like heme/steroid binding domain"/>
    <property type="match status" value="1"/>
</dbReference>
<dbReference type="GO" id="GO:0012505">
    <property type="term" value="C:endomembrane system"/>
    <property type="evidence" value="ECO:0007669"/>
    <property type="project" value="TreeGrafter"/>
</dbReference>
<dbReference type="SUPFAM" id="SSF55856">
    <property type="entry name" value="Cytochrome b5-like heme/steroid binding domain"/>
    <property type="match status" value="1"/>
</dbReference>
<dbReference type="InterPro" id="IPR036400">
    <property type="entry name" value="Cyt_B5-like_heme/steroid_sf"/>
</dbReference>
<dbReference type="Pfam" id="PF00173">
    <property type="entry name" value="Cyt-b5"/>
    <property type="match status" value="1"/>
</dbReference>
<sequence>MLGKVVLVVLTAVIFHKYQPNAVNELWSRISVFFNKDEPVEKFELPKGEKLFTPAELSKYNGEEEGPYLGIFGRVYDVSAGAQHYGPGGAYNQFSGRDATRSFVTGDFSPEGLTDDITDFTPQQMLSLYNWLNFYETDYKYLGRIIGRYYDDTGRPTDALEKLAALLESALEKAKEENEERKKFPGCNSEWSEPTGGKVWCSTKSGGIERDWPGVPRQLFNPSTGDTRCVCVHPSHLDNPNLREYSGCESTSVSCAIAE</sequence>
<dbReference type="OMA" id="GHKHYGP"/>
<dbReference type="GO" id="GO:0016020">
    <property type="term" value="C:membrane"/>
    <property type="evidence" value="ECO:0007669"/>
    <property type="project" value="TreeGrafter"/>
</dbReference>
<feature type="domain" description="Cytochrome b5 heme-binding" evidence="2">
    <location>
        <begin position="52"/>
        <end position="146"/>
    </location>
</feature>
<dbReference type="STRING" id="126957.T1JID8"/>
<dbReference type="InterPro" id="IPR001199">
    <property type="entry name" value="Cyt_B5-like_heme/steroid-bd"/>
</dbReference>
<dbReference type="EMBL" id="JH431944">
    <property type="status" value="NOT_ANNOTATED_CDS"/>
    <property type="molecule type" value="Genomic_DNA"/>
</dbReference>
<organism evidence="3 4">
    <name type="scientific">Strigamia maritima</name>
    <name type="common">European centipede</name>
    <name type="synonym">Geophilus maritimus</name>
    <dbReference type="NCBI Taxonomy" id="126957"/>
    <lineage>
        <taxon>Eukaryota</taxon>
        <taxon>Metazoa</taxon>
        <taxon>Ecdysozoa</taxon>
        <taxon>Arthropoda</taxon>
        <taxon>Myriapoda</taxon>
        <taxon>Chilopoda</taxon>
        <taxon>Pleurostigmophora</taxon>
        <taxon>Geophilomorpha</taxon>
        <taxon>Linotaeniidae</taxon>
        <taxon>Strigamia</taxon>
    </lineage>
</organism>
<reference evidence="3" key="2">
    <citation type="submission" date="2015-02" db="UniProtKB">
        <authorList>
            <consortium name="EnsemblMetazoa"/>
        </authorList>
    </citation>
    <scope>IDENTIFICATION</scope>
</reference>
<keyword evidence="4" id="KW-1185">Reference proteome</keyword>
<protein>
    <recommendedName>
        <fullName evidence="2">Cytochrome b5 heme-binding domain-containing protein</fullName>
    </recommendedName>
</protein>